<dbReference type="EMBL" id="JAKLMC020000005">
    <property type="protein sequence ID" value="KAK5956079.1"/>
    <property type="molecule type" value="Genomic_DNA"/>
</dbReference>
<keyword evidence="1" id="KW-0175">Coiled coil</keyword>
<organism evidence="2 3">
    <name type="scientific">Knufia fluminis</name>
    <dbReference type="NCBI Taxonomy" id="191047"/>
    <lineage>
        <taxon>Eukaryota</taxon>
        <taxon>Fungi</taxon>
        <taxon>Dikarya</taxon>
        <taxon>Ascomycota</taxon>
        <taxon>Pezizomycotina</taxon>
        <taxon>Eurotiomycetes</taxon>
        <taxon>Chaetothyriomycetidae</taxon>
        <taxon>Chaetothyriales</taxon>
        <taxon>Trichomeriaceae</taxon>
        <taxon>Knufia</taxon>
    </lineage>
</organism>
<dbReference type="AlphaFoldDB" id="A0AAN8EHX7"/>
<sequence>MAIFYFKYRTIEALWNQQIMFRSIISEPGITTVIDDDDQTEIDKLRSENDALKKRVKVEDAEEYQQRREKKRKLLETAALGDAEITEDRSAHRRLPAVGDEVIDLE</sequence>
<dbReference type="Proteomes" id="UP001316803">
    <property type="component" value="Unassembled WGS sequence"/>
</dbReference>
<keyword evidence="3" id="KW-1185">Reference proteome</keyword>
<feature type="coiled-coil region" evidence="1">
    <location>
        <begin position="35"/>
        <end position="62"/>
    </location>
</feature>
<name>A0AAN8EHX7_9EURO</name>
<accession>A0AAN8EHX7</accession>
<evidence type="ECO:0000256" key="1">
    <source>
        <dbReference type="SAM" id="Coils"/>
    </source>
</evidence>
<proteinExistence type="predicted"/>
<protein>
    <submittedName>
        <fullName evidence="2">Uncharacterized protein</fullName>
    </submittedName>
</protein>
<evidence type="ECO:0000313" key="3">
    <source>
        <dbReference type="Proteomes" id="UP001316803"/>
    </source>
</evidence>
<reference evidence="2 3" key="1">
    <citation type="submission" date="2022-12" db="EMBL/GenBank/DDBJ databases">
        <title>Genomic features and morphological characterization of a novel Knufia sp. strain isolated from spacecraft assembly facility.</title>
        <authorList>
            <person name="Teixeira M."/>
            <person name="Chander A.M."/>
            <person name="Stajich J.E."/>
            <person name="Venkateswaran K."/>
        </authorList>
    </citation>
    <scope>NUCLEOTIDE SEQUENCE [LARGE SCALE GENOMIC DNA]</scope>
    <source>
        <strain evidence="2 3">FJI-L2-BK-P2</strain>
    </source>
</reference>
<evidence type="ECO:0000313" key="2">
    <source>
        <dbReference type="EMBL" id="KAK5956079.1"/>
    </source>
</evidence>
<comment type="caution">
    <text evidence="2">The sequence shown here is derived from an EMBL/GenBank/DDBJ whole genome shotgun (WGS) entry which is preliminary data.</text>
</comment>
<gene>
    <name evidence="2" type="ORF">OHC33_002652</name>
</gene>